<accession>A0ABQ4THG5</accession>
<reference evidence="2" key="1">
    <citation type="journal article" date="2021" name="Front. Microbiol.">
        <title>Comprehensive Comparative Genomics and Phenotyping of Methylobacterium Species.</title>
        <authorList>
            <person name="Alessa O."/>
            <person name="Ogura Y."/>
            <person name="Fujitani Y."/>
            <person name="Takami H."/>
            <person name="Hayashi T."/>
            <person name="Sahin N."/>
            <person name="Tani A."/>
        </authorList>
    </citation>
    <scope>NUCLEOTIDE SEQUENCE</scope>
    <source>
        <strain evidence="2">DSM 23674</strain>
    </source>
</reference>
<feature type="domain" description="DUF6894" evidence="1">
    <location>
        <begin position="3"/>
        <end position="69"/>
    </location>
</feature>
<proteinExistence type="predicted"/>
<gene>
    <name evidence="2" type="ORF">EKPJFOCH_1305</name>
</gene>
<organism evidence="2 3">
    <name type="scientific">Methylobacterium thuringiense</name>
    <dbReference type="NCBI Taxonomy" id="1003091"/>
    <lineage>
        <taxon>Bacteria</taxon>
        <taxon>Pseudomonadati</taxon>
        <taxon>Pseudomonadota</taxon>
        <taxon>Alphaproteobacteria</taxon>
        <taxon>Hyphomicrobiales</taxon>
        <taxon>Methylobacteriaceae</taxon>
        <taxon>Methylobacterium</taxon>
    </lineage>
</organism>
<name>A0ABQ4THG5_9HYPH</name>
<dbReference type="RefSeq" id="WP_147817644.1">
    <property type="nucleotide sequence ID" value="NZ_BPRA01000006.1"/>
</dbReference>
<protein>
    <recommendedName>
        <fullName evidence="1">DUF6894 domain-containing protein</fullName>
    </recommendedName>
</protein>
<evidence type="ECO:0000313" key="2">
    <source>
        <dbReference type="EMBL" id="GJE54820.1"/>
    </source>
</evidence>
<sequence length="76" mass="8368">MPRYFFDVNDGTEHRDEIGRELKGCADMKSEALRVIAALLAAEAEDAKDAMLVLSVRIATGAITLKVRMACQVEEI</sequence>
<dbReference type="EMBL" id="BPRA01000006">
    <property type="protein sequence ID" value="GJE54820.1"/>
    <property type="molecule type" value="Genomic_DNA"/>
</dbReference>
<keyword evidence="3" id="KW-1185">Reference proteome</keyword>
<evidence type="ECO:0000259" key="1">
    <source>
        <dbReference type="Pfam" id="PF21834"/>
    </source>
</evidence>
<comment type="caution">
    <text evidence="2">The sequence shown here is derived from an EMBL/GenBank/DDBJ whole genome shotgun (WGS) entry which is preliminary data.</text>
</comment>
<dbReference type="Proteomes" id="UP001055101">
    <property type="component" value="Unassembled WGS sequence"/>
</dbReference>
<dbReference type="InterPro" id="IPR054189">
    <property type="entry name" value="DUF6894"/>
</dbReference>
<dbReference type="Pfam" id="PF21834">
    <property type="entry name" value="DUF6894"/>
    <property type="match status" value="1"/>
</dbReference>
<reference evidence="2" key="2">
    <citation type="submission" date="2021-08" db="EMBL/GenBank/DDBJ databases">
        <authorList>
            <person name="Tani A."/>
            <person name="Ola A."/>
            <person name="Ogura Y."/>
            <person name="Katsura K."/>
            <person name="Hayashi T."/>
        </authorList>
    </citation>
    <scope>NUCLEOTIDE SEQUENCE</scope>
    <source>
        <strain evidence="2">DSM 23674</strain>
    </source>
</reference>
<evidence type="ECO:0000313" key="3">
    <source>
        <dbReference type="Proteomes" id="UP001055101"/>
    </source>
</evidence>